<name>A0AAD3T064_NEPGR</name>
<reference evidence="2" key="1">
    <citation type="submission" date="2023-05" db="EMBL/GenBank/DDBJ databases">
        <title>Nepenthes gracilis genome sequencing.</title>
        <authorList>
            <person name="Fukushima K."/>
        </authorList>
    </citation>
    <scope>NUCLEOTIDE SEQUENCE</scope>
    <source>
        <strain evidence="2">SING2019-196</strain>
    </source>
</reference>
<organism evidence="2 3">
    <name type="scientific">Nepenthes gracilis</name>
    <name type="common">Slender pitcher plant</name>
    <dbReference type="NCBI Taxonomy" id="150966"/>
    <lineage>
        <taxon>Eukaryota</taxon>
        <taxon>Viridiplantae</taxon>
        <taxon>Streptophyta</taxon>
        <taxon>Embryophyta</taxon>
        <taxon>Tracheophyta</taxon>
        <taxon>Spermatophyta</taxon>
        <taxon>Magnoliopsida</taxon>
        <taxon>eudicotyledons</taxon>
        <taxon>Gunneridae</taxon>
        <taxon>Pentapetalae</taxon>
        <taxon>Caryophyllales</taxon>
        <taxon>Nepenthaceae</taxon>
        <taxon>Nepenthes</taxon>
    </lineage>
</organism>
<dbReference type="EMBL" id="BSYO01000020">
    <property type="protein sequence ID" value="GMH19206.1"/>
    <property type="molecule type" value="Genomic_DNA"/>
</dbReference>
<evidence type="ECO:0000313" key="2">
    <source>
        <dbReference type="EMBL" id="GMH19206.1"/>
    </source>
</evidence>
<protein>
    <submittedName>
        <fullName evidence="2">Uncharacterized protein</fullName>
    </submittedName>
</protein>
<feature type="region of interest" description="Disordered" evidence="1">
    <location>
        <begin position="119"/>
        <end position="138"/>
    </location>
</feature>
<evidence type="ECO:0000256" key="1">
    <source>
        <dbReference type="SAM" id="MobiDB-lite"/>
    </source>
</evidence>
<comment type="caution">
    <text evidence="2">The sequence shown here is derived from an EMBL/GenBank/DDBJ whole genome shotgun (WGS) entry which is preliminary data.</text>
</comment>
<proteinExistence type="predicted"/>
<dbReference type="AlphaFoldDB" id="A0AAD3T064"/>
<accession>A0AAD3T064</accession>
<gene>
    <name evidence="2" type="ORF">Nepgr_021047</name>
</gene>
<dbReference type="Proteomes" id="UP001279734">
    <property type="component" value="Unassembled WGS sequence"/>
</dbReference>
<keyword evidence="3" id="KW-1185">Reference proteome</keyword>
<evidence type="ECO:0000313" key="3">
    <source>
        <dbReference type="Proteomes" id="UP001279734"/>
    </source>
</evidence>
<sequence>MVSASGMSSGLEEPFFVLELIASAQEVTCFAPGENSTSGFGLDSKSHTADAGSATIPIAICSVAGSNAAKRNFSRLCTAPATENQPPFRKSTSAAFQHTTRMLHHSIIQSRDWPHIAISSQSSPKQQGTAMKQIESIS</sequence>